<reference evidence="2" key="1">
    <citation type="submission" date="2023-10" db="EMBL/GenBank/DDBJ databases">
        <authorList>
            <person name="Chen Y."/>
            <person name="Shah S."/>
            <person name="Dougan E. K."/>
            <person name="Thang M."/>
            <person name="Chan C."/>
        </authorList>
    </citation>
    <scope>NUCLEOTIDE SEQUENCE [LARGE SCALE GENOMIC DNA]</scope>
</reference>
<name>A0ABN9VLK9_9DINO</name>
<dbReference type="EMBL" id="CAUYUJ010017234">
    <property type="protein sequence ID" value="CAK0873051.1"/>
    <property type="molecule type" value="Genomic_DNA"/>
</dbReference>
<dbReference type="Proteomes" id="UP001189429">
    <property type="component" value="Unassembled WGS sequence"/>
</dbReference>
<proteinExistence type="predicted"/>
<comment type="caution">
    <text evidence="2">The sequence shown here is derived from an EMBL/GenBank/DDBJ whole genome shotgun (WGS) entry which is preliminary data.</text>
</comment>
<protein>
    <submittedName>
        <fullName evidence="2">Uncharacterized protein</fullName>
    </submittedName>
</protein>
<keyword evidence="3" id="KW-1185">Reference proteome</keyword>
<organism evidence="2 3">
    <name type="scientific">Prorocentrum cordatum</name>
    <dbReference type="NCBI Taxonomy" id="2364126"/>
    <lineage>
        <taxon>Eukaryota</taxon>
        <taxon>Sar</taxon>
        <taxon>Alveolata</taxon>
        <taxon>Dinophyceae</taxon>
        <taxon>Prorocentrales</taxon>
        <taxon>Prorocentraceae</taxon>
        <taxon>Prorocentrum</taxon>
    </lineage>
</organism>
<evidence type="ECO:0000313" key="2">
    <source>
        <dbReference type="EMBL" id="CAK0873051.1"/>
    </source>
</evidence>
<sequence length="189" mass="21372">MGSSESSRAPRPHGAQAEVRKEETLTEETLRFCERRGIRFTHKAIYAHALPGIAGIELGQAIADILTAGLAELRRATAGNAYHWFFVARDGASENFFVTYAHDLGFACSLQFRLQDALKAGCLSESDACNVWMKHQWIEASRPRSAADMQALMRQTPSWGDCYRWDSNNCQHYAWYLYRPDYGPEECTV</sequence>
<evidence type="ECO:0000313" key="3">
    <source>
        <dbReference type="Proteomes" id="UP001189429"/>
    </source>
</evidence>
<feature type="region of interest" description="Disordered" evidence="1">
    <location>
        <begin position="1"/>
        <end position="22"/>
    </location>
</feature>
<gene>
    <name evidence="2" type="ORF">PCOR1329_LOCUS58353</name>
</gene>
<accession>A0ABN9VLK9</accession>
<evidence type="ECO:0000256" key="1">
    <source>
        <dbReference type="SAM" id="MobiDB-lite"/>
    </source>
</evidence>